<dbReference type="eggNOG" id="COG0425">
    <property type="taxonomic scope" value="Bacteria"/>
</dbReference>
<dbReference type="Proteomes" id="UP000009044">
    <property type="component" value="Chromosome"/>
</dbReference>
<dbReference type="PANTHER" id="PTHR33279">
    <property type="entry name" value="SULFUR CARRIER PROTEIN YEDF-RELATED"/>
    <property type="match status" value="1"/>
</dbReference>
<feature type="domain" description="UPF0033" evidence="2">
    <location>
        <begin position="20"/>
        <end position="44"/>
    </location>
</feature>
<gene>
    <name evidence="3" type="ordered locus">GLX_06560</name>
</gene>
<dbReference type="Gene3D" id="3.30.110.40">
    <property type="entry name" value="TusA-like domain"/>
    <property type="match status" value="1"/>
</dbReference>
<evidence type="ECO:0000256" key="1">
    <source>
        <dbReference type="ARBA" id="ARBA00008984"/>
    </source>
</evidence>
<dbReference type="PANTHER" id="PTHR33279:SF6">
    <property type="entry name" value="SULFUR CARRIER PROTEIN YEDF-RELATED"/>
    <property type="match status" value="1"/>
</dbReference>
<evidence type="ECO:0000259" key="2">
    <source>
        <dbReference type="PROSITE" id="PS01148"/>
    </source>
</evidence>
<organism evidence="3 4">
    <name type="scientific">Komagataeibacter medellinensis (strain NBRC 3288 / BCRC 11682 / LMG 1693 / Kondo 51)</name>
    <name type="common">Gluconacetobacter medellinensis</name>
    <dbReference type="NCBI Taxonomy" id="634177"/>
    <lineage>
        <taxon>Bacteria</taxon>
        <taxon>Pseudomonadati</taxon>
        <taxon>Pseudomonadota</taxon>
        <taxon>Alphaproteobacteria</taxon>
        <taxon>Acetobacterales</taxon>
        <taxon>Acetobacteraceae</taxon>
        <taxon>Komagataeibacter</taxon>
    </lineage>
</organism>
<dbReference type="KEGG" id="gxy:GLX_06560"/>
<dbReference type="PATRIC" id="fig|634177.7.peg.770"/>
<dbReference type="HOGENOM" id="CLU_165255_1_0_5"/>
<reference evidence="4" key="1">
    <citation type="journal article" date="2011" name="J. Bacteriol.">
        <title>Complete genome sequence of NBRC 3288, a unique cellulose-nonproducing strain of Gluconacetobacter xylinus isolated from vinegar.</title>
        <authorList>
            <person name="Ogino H."/>
            <person name="Azuma Y."/>
            <person name="Hosoyama A."/>
            <person name="Nakazawa H."/>
            <person name="Matsutani M."/>
            <person name="Hasegawa A."/>
            <person name="Otsuyama K."/>
            <person name="Matsushita K."/>
            <person name="Fujita N."/>
            <person name="Shirai M."/>
        </authorList>
    </citation>
    <scope>NUCLEOTIDE SEQUENCE [LARGE SCALE GENOMIC DNA]</scope>
    <source>
        <strain evidence="4">NBRC 3288 / BCRC 11682 / LMG 1693</strain>
    </source>
</reference>
<dbReference type="SUPFAM" id="SSF64307">
    <property type="entry name" value="SirA-like"/>
    <property type="match status" value="1"/>
</dbReference>
<name>G2I4M1_KOMMN</name>
<dbReference type="InterPro" id="IPR036868">
    <property type="entry name" value="TusA-like_sf"/>
</dbReference>
<comment type="similarity">
    <text evidence="1">Belongs to the sulfur carrier protein TusA family.</text>
</comment>
<evidence type="ECO:0000313" key="3">
    <source>
        <dbReference type="EMBL" id="BAK83068.1"/>
    </source>
</evidence>
<dbReference type="EMBL" id="AP012159">
    <property type="protein sequence ID" value="BAK83068.1"/>
    <property type="molecule type" value="Genomic_DNA"/>
</dbReference>
<proteinExistence type="inferred from homology"/>
<sequence>MHGHDCPHHGDMAPMSEIVLDARGLSCPLPVLKANRMLRGLQPGARLRVIATDRASVADFQAFCRETGHALIAFGEEGGTLSFVIRRRPDAAAGPATVSMPA</sequence>
<dbReference type="InterPro" id="IPR001455">
    <property type="entry name" value="TusA-like"/>
</dbReference>
<protein>
    <submittedName>
        <fullName evidence="3">Two component response regulator</fullName>
    </submittedName>
</protein>
<accession>G2I4M1</accession>
<dbReference type="Pfam" id="PF01206">
    <property type="entry name" value="TusA"/>
    <property type="match status" value="1"/>
</dbReference>
<dbReference type="STRING" id="634177.GLX_06560"/>
<dbReference type="CDD" id="cd00291">
    <property type="entry name" value="SirA_YedF_YeeD"/>
    <property type="match status" value="1"/>
</dbReference>
<dbReference type="PROSITE" id="PS01148">
    <property type="entry name" value="UPF0033"/>
    <property type="match status" value="1"/>
</dbReference>
<evidence type="ECO:0000313" key="4">
    <source>
        <dbReference type="Proteomes" id="UP000009044"/>
    </source>
</evidence>
<dbReference type="AlphaFoldDB" id="G2I4M1"/>